<comment type="similarity">
    <text evidence="1">Belongs to the glycosyltransferase 2 family.</text>
</comment>
<proteinExistence type="inferred from homology"/>
<evidence type="ECO:0000313" key="6">
    <source>
        <dbReference type="Proteomes" id="UP000291758"/>
    </source>
</evidence>
<dbReference type="GO" id="GO:0004582">
    <property type="term" value="F:dolichyl-phosphate beta-D-mannosyltransferase activity"/>
    <property type="evidence" value="ECO:0007669"/>
    <property type="project" value="InterPro"/>
</dbReference>
<reference evidence="5 6" key="1">
    <citation type="submission" date="2019-01" db="EMBL/GenBank/DDBJ databases">
        <title>Genome sequencing of strain 2JSPR-7.</title>
        <authorList>
            <person name="Heo J."/>
            <person name="Kim S.-J."/>
            <person name="Kim J.-S."/>
            <person name="Hong S.-B."/>
            <person name="Kwon S.-W."/>
        </authorList>
    </citation>
    <scope>NUCLEOTIDE SEQUENCE [LARGE SCALE GENOMIC DNA]</scope>
    <source>
        <strain evidence="5 6">2JSPR-7</strain>
    </source>
</reference>
<evidence type="ECO:0000256" key="3">
    <source>
        <dbReference type="ARBA" id="ARBA00022679"/>
    </source>
</evidence>
<dbReference type="OrthoDB" id="9810303at2"/>
<feature type="domain" description="Glycosyltransferase 2-like" evidence="4">
    <location>
        <begin position="5"/>
        <end position="170"/>
    </location>
</feature>
<accession>A0A4P6EXC0</accession>
<dbReference type="InterPro" id="IPR039528">
    <property type="entry name" value="DPM1-like"/>
</dbReference>
<sequence length="252" mass="27019">MTTLVIIPTYDERDSLPVTLAGVREHAPQVDVLVVDDASPDGTGEVADALAASDGQVHVLHRAGKGGLGAAYVAGFGWGLARGYDVLVEMDADGSHRPTDLPRVLARAAAPDEPALVIGSRWVPGGSVVNWPWHRSLLSRGGNTYVRLALGMPVRDATAGFRAYRAATLRRIDLSSVESHGYCFQVDMTWRVVRHGGTIVEVPITFVERVAGVSKMSRAIVAEALGKTTAWGLAYRTRRLRSGLAELTRGAR</sequence>
<dbReference type="PANTHER" id="PTHR43398">
    <property type="entry name" value="DOLICHOL-PHOSPHATE MANNOSYLTRANSFERASE SUBUNIT 1"/>
    <property type="match status" value="1"/>
</dbReference>
<evidence type="ECO:0000256" key="1">
    <source>
        <dbReference type="ARBA" id="ARBA00006739"/>
    </source>
</evidence>
<dbReference type="PANTHER" id="PTHR43398:SF1">
    <property type="entry name" value="DOLICHOL-PHOSPHATE MANNOSYLTRANSFERASE SUBUNIT 1"/>
    <property type="match status" value="1"/>
</dbReference>
<gene>
    <name evidence="5" type="ORF">ET495_04665</name>
</gene>
<dbReference type="FunFam" id="3.90.550.10:FF:000122">
    <property type="entry name" value="Dolichol-phosphate mannosyltransferase subunit 1"/>
    <property type="match status" value="1"/>
</dbReference>
<dbReference type="CDD" id="cd06442">
    <property type="entry name" value="DPM1_like"/>
    <property type="match status" value="1"/>
</dbReference>
<dbReference type="RefSeq" id="WP_129203019.1">
    <property type="nucleotide sequence ID" value="NZ_CP035495.1"/>
</dbReference>
<dbReference type="Pfam" id="PF00535">
    <property type="entry name" value="Glycos_transf_2"/>
    <property type="match status" value="1"/>
</dbReference>
<dbReference type="SUPFAM" id="SSF53448">
    <property type="entry name" value="Nucleotide-diphospho-sugar transferases"/>
    <property type="match status" value="1"/>
</dbReference>
<dbReference type="InterPro" id="IPR029044">
    <property type="entry name" value="Nucleotide-diphossugar_trans"/>
</dbReference>
<keyword evidence="2" id="KW-0328">Glycosyltransferase</keyword>
<keyword evidence="6" id="KW-1185">Reference proteome</keyword>
<dbReference type="EMBL" id="CP035495">
    <property type="protein sequence ID" value="QAY62668.1"/>
    <property type="molecule type" value="Genomic_DNA"/>
</dbReference>
<protein>
    <submittedName>
        <fullName evidence="5">Polyprenol monophosphomannose synthase</fullName>
    </submittedName>
</protein>
<evidence type="ECO:0000259" key="4">
    <source>
        <dbReference type="Pfam" id="PF00535"/>
    </source>
</evidence>
<evidence type="ECO:0000256" key="2">
    <source>
        <dbReference type="ARBA" id="ARBA00022676"/>
    </source>
</evidence>
<dbReference type="GO" id="GO:0009247">
    <property type="term" value="P:glycolipid biosynthetic process"/>
    <property type="evidence" value="ECO:0007669"/>
    <property type="project" value="TreeGrafter"/>
</dbReference>
<dbReference type="Proteomes" id="UP000291758">
    <property type="component" value="Chromosome"/>
</dbReference>
<dbReference type="GO" id="GO:0016020">
    <property type="term" value="C:membrane"/>
    <property type="evidence" value="ECO:0007669"/>
    <property type="project" value="GOC"/>
</dbReference>
<name>A0A4P6EXC0_9MICO</name>
<dbReference type="KEGG" id="xyl:ET495_04665"/>
<keyword evidence="3" id="KW-0808">Transferase</keyword>
<dbReference type="InterPro" id="IPR001173">
    <property type="entry name" value="Glyco_trans_2-like"/>
</dbReference>
<dbReference type="Gene3D" id="3.90.550.10">
    <property type="entry name" value="Spore Coat Polysaccharide Biosynthesis Protein SpsA, Chain A"/>
    <property type="match status" value="1"/>
</dbReference>
<organism evidence="5 6">
    <name type="scientific">Xylanimonas allomyrinae</name>
    <dbReference type="NCBI Taxonomy" id="2509459"/>
    <lineage>
        <taxon>Bacteria</taxon>
        <taxon>Bacillati</taxon>
        <taxon>Actinomycetota</taxon>
        <taxon>Actinomycetes</taxon>
        <taxon>Micrococcales</taxon>
        <taxon>Promicromonosporaceae</taxon>
        <taxon>Xylanimonas</taxon>
    </lineage>
</organism>
<dbReference type="AlphaFoldDB" id="A0A4P6EXC0"/>
<evidence type="ECO:0000313" key="5">
    <source>
        <dbReference type="EMBL" id="QAY62668.1"/>
    </source>
</evidence>